<dbReference type="InterPro" id="IPR018289">
    <property type="entry name" value="MULE_transposase_dom"/>
</dbReference>
<evidence type="ECO:0000256" key="1">
    <source>
        <dbReference type="ARBA" id="ARBA00005234"/>
    </source>
</evidence>
<dbReference type="GO" id="GO:0006508">
    <property type="term" value="P:proteolysis"/>
    <property type="evidence" value="ECO:0007669"/>
    <property type="project" value="UniProtKB-KW"/>
</dbReference>
<evidence type="ECO:0000313" key="5">
    <source>
        <dbReference type="EMBL" id="CAF1024447.1"/>
    </source>
</evidence>
<keyword evidence="3" id="KW-0378">Hydrolase</keyword>
<feature type="domain" description="Ubiquitin-like protease family profile" evidence="4">
    <location>
        <begin position="310"/>
        <end position="463"/>
    </location>
</feature>
<dbReference type="Gene3D" id="3.40.395.10">
    <property type="entry name" value="Adenoviral Proteinase, Chain A"/>
    <property type="match status" value="1"/>
</dbReference>
<protein>
    <recommendedName>
        <fullName evidence="4">Ubiquitin-like protease family profile domain-containing protein</fullName>
    </recommendedName>
</protein>
<reference evidence="5" key="1">
    <citation type="submission" date="2021-02" db="EMBL/GenBank/DDBJ databases">
        <authorList>
            <person name="Nowell W R."/>
        </authorList>
    </citation>
    <scope>NUCLEOTIDE SEQUENCE</scope>
    <source>
        <strain evidence="5">Ploen Becks lab</strain>
    </source>
</reference>
<dbReference type="PROSITE" id="PS50600">
    <property type="entry name" value="ULP_PROTEASE"/>
    <property type="match status" value="1"/>
</dbReference>
<evidence type="ECO:0000313" key="6">
    <source>
        <dbReference type="Proteomes" id="UP000663879"/>
    </source>
</evidence>
<dbReference type="GO" id="GO:0008234">
    <property type="term" value="F:cysteine-type peptidase activity"/>
    <property type="evidence" value="ECO:0007669"/>
    <property type="project" value="InterPro"/>
</dbReference>
<dbReference type="InterPro" id="IPR003653">
    <property type="entry name" value="Peptidase_C48_C"/>
</dbReference>
<dbReference type="SUPFAM" id="SSF54001">
    <property type="entry name" value="Cysteine proteinases"/>
    <property type="match status" value="1"/>
</dbReference>
<dbReference type="Pfam" id="PF10551">
    <property type="entry name" value="MULE"/>
    <property type="match status" value="1"/>
</dbReference>
<dbReference type="Proteomes" id="UP000663879">
    <property type="component" value="Unassembled WGS sequence"/>
</dbReference>
<dbReference type="AlphaFoldDB" id="A0A814II83"/>
<evidence type="ECO:0000259" key="4">
    <source>
        <dbReference type="PROSITE" id="PS50600"/>
    </source>
</evidence>
<keyword evidence="2" id="KW-0645">Protease</keyword>
<dbReference type="InterPro" id="IPR038765">
    <property type="entry name" value="Papain-like_cys_pep_sf"/>
</dbReference>
<evidence type="ECO:0000256" key="2">
    <source>
        <dbReference type="ARBA" id="ARBA00022670"/>
    </source>
</evidence>
<sequence>MLENSFNDVESKNQFFGCDNSFKNEISKTKEHIEEEELQEYEKSFIENFQDKESTKKLCKETELKKTKTSIKEKSPFTIIFRNLYKNLENEMSKFDDFSLNSNTDNNFYQQNLIEFLLEKFMPYCFIWASFSLRGLSFSRITNGIVEKYNQFTKKGVPKNILPHRYLLDVSDVIKGNCKLFLIEKKQNDKNMKSNKRILDIESDISDYEEEQLAHEHWFKPNPITLQDDRVGFQSKKDFVLINKNKNQKKTKLNNQTSKKAAKKKNQIDNIQNQNINNLTKVDLSPSNICFDENYPFSQDQFFLLEKPLIDSTNNYSQEISISEKKINLSIIEAYFSSIDRDKRSLVVSSQKGYEIIHNPGNIGKFFTKNDLSIYESLIFPFNKNGNHWCLFFASIKNGTVTYIDPLGENQQDFDFYFKNWCDFSSRRNDLNKIEWKKQSYCHSIQNDSINCGIYVCIFGAALINGSNYLQFDTSKESLIKHRISIKESLINNTVFGNKIDIETFLPNNTYRNIAKNGPHPYICNECEYDISHRMLVSYRVCSSVKCNVEGGERSQHLDININLEDKQFGLHSKMKEEIQIFYNQRIRKPMDICITLTTNQVNNGLHQGLKIPKASQIKYQILKLKNPDEENEYDLVINTLNDLMYKADAFYEPNQAFCFGCKLGDGSDTSHFIVNFTSFKLLESIKFNNLMVTDKLVFNLDATYKITKTRYPLVVIGRSDHNGTFFPVFVSLVSHEQTEDFIHIIKSLKELCLSLNISFMPTFFVQDACLASKNAI</sequence>
<organism evidence="5 6">
    <name type="scientific">Brachionus calyciflorus</name>
    <dbReference type="NCBI Taxonomy" id="104777"/>
    <lineage>
        <taxon>Eukaryota</taxon>
        <taxon>Metazoa</taxon>
        <taxon>Spiralia</taxon>
        <taxon>Gnathifera</taxon>
        <taxon>Rotifera</taxon>
        <taxon>Eurotatoria</taxon>
        <taxon>Monogononta</taxon>
        <taxon>Pseudotrocha</taxon>
        <taxon>Ploima</taxon>
        <taxon>Brachionidae</taxon>
        <taxon>Brachionus</taxon>
    </lineage>
</organism>
<comment type="caution">
    <text evidence="5">The sequence shown here is derived from an EMBL/GenBank/DDBJ whole genome shotgun (WGS) entry which is preliminary data.</text>
</comment>
<accession>A0A814II83</accession>
<proteinExistence type="inferred from homology"/>
<dbReference type="Pfam" id="PF02902">
    <property type="entry name" value="Peptidase_C48"/>
    <property type="match status" value="1"/>
</dbReference>
<comment type="similarity">
    <text evidence="1">Belongs to the peptidase C48 family.</text>
</comment>
<dbReference type="OrthoDB" id="10242285at2759"/>
<gene>
    <name evidence="5" type="ORF">OXX778_LOCUS17545</name>
</gene>
<keyword evidence="6" id="KW-1185">Reference proteome</keyword>
<evidence type="ECO:0000256" key="3">
    <source>
        <dbReference type="ARBA" id="ARBA00022801"/>
    </source>
</evidence>
<name>A0A814II83_9BILA</name>
<dbReference type="EMBL" id="CAJNOC010004517">
    <property type="protein sequence ID" value="CAF1024447.1"/>
    <property type="molecule type" value="Genomic_DNA"/>
</dbReference>